<keyword evidence="3" id="KW-1185">Reference proteome</keyword>
<evidence type="ECO:0000313" key="3">
    <source>
        <dbReference type="Proteomes" id="UP000197468"/>
    </source>
</evidence>
<dbReference type="RefSeq" id="WP_088384588.1">
    <property type="nucleotide sequence ID" value="NZ_NIOF01000003.1"/>
</dbReference>
<organism evidence="2 3">
    <name type="scientific">Roseateles aquatilis</name>
    <dbReference type="NCBI Taxonomy" id="431061"/>
    <lineage>
        <taxon>Bacteria</taxon>
        <taxon>Pseudomonadati</taxon>
        <taxon>Pseudomonadota</taxon>
        <taxon>Betaproteobacteria</taxon>
        <taxon>Burkholderiales</taxon>
        <taxon>Sphaerotilaceae</taxon>
        <taxon>Roseateles</taxon>
    </lineage>
</organism>
<dbReference type="OrthoDB" id="9152836at2"/>
<comment type="caution">
    <text evidence="2">The sequence shown here is derived from an EMBL/GenBank/DDBJ whole genome shotgun (WGS) entry which is preliminary data.</text>
</comment>
<dbReference type="AlphaFoldDB" id="A0A246JFQ7"/>
<dbReference type="Proteomes" id="UP000197468">
    <property type="component" value="Unassembled WGS sequence"/>
</dbReference>
<protein>
    <recommendedName>
        <fullName evidence="4">Bacterial Ig-like domain-containing protein</fullName>
    </recommendedName>
</protein>
<feature type="region of interest" description="Disordered" evidence="1">
    <location>
        <begin position="38"/>
        <end position="93"/>
    </location>
</feature>
<proteinExistence type="predicted"/>
<accession>A0A246JFQ7</accession>
<dbReference type="Gene3D" id="2.60.40.10">
    <property type="entry name" value="Immunoglobulins"/>
    <property type="match status" value="3"/>
</dbReference>
<dbReference type="EMBL" id="NIOF01000003">
    <property type="protein sequence ID" value="OWQ91361.1"/>
    <property type="molecule type" value="Genomic_DNA"/>
</dbReference>
<reference evidence="2 3" key="1">
    <citation type="journal article" date="2008" name="Int. J. Syst. Evol. Microbiol.">
        <title>Description of Roseateles aquatilis sp. nov. and Roseateles terrae sp. nov., in the class Betaproteobacteria, and emended description of the genus Roseateles.</title>
        <authorList>
            <person name="Gomila M."/>
            <person name="Bowien B."/>
            <person name="Falsen E."/>
            <person name="Moore E.R."/>
            <person name="Lalucat J."/>
        </authorList>
    </citation>
    <scope>NUCLEOTIDE SEQUENCE [LARGE SCALE GENOMIC DNA]</scope>
    <source>
        <strain evidence="2 3">CCUG 48205</strain>
    </source>
</reference>
<gene>
    <name evidence="2" type="ORF">CDN99_09340</name>
</gene>
<feature type="compositionally biased region" description="Pro residues" evidence="1">
    <location>
        <begin position="151"/>
        <end position="163"/>
    </location>
</feature>
<feature type="compositionally biased region" description="Low complexity" evidence="1">
    <location>
        <begin position="69"/>
        <end position="78"/>
    </location>
</feature>
<dbReference type="InterPro" id="IPR013783">
    <property type="entry name" value="Ig-like_fold"/>
</dbReference>
<evidence type="ECO:0000256" key="1">
    <source>
        <dbReference type="SAM" id="MobiDB-lite"/>
    </source>
</evidence>
<name>A0A246JFQ7_9BURK</name>
<sequence>MFSSRFLMNSLVLPAALIDSWATLAGFDAGRRDRSAVWTSRWRAASPNGRGRGGGDAEGSTGEGDAEAETAMQATTPSSPTPPTMTTKDASEDRDDAPLIPLLLPDASASAAPGWLSVGGAAAAVGLLGIGAASGGSTAASIAAPVSTTPGPRPSLTPAPTEPTAPMEPTAPTVPGPAMPEPDSPRAPTLLMMAGGGLAMPGGRLLTNDGTVWVRNLDPDATWWYSRDDGATWTQGTGDHIPADAFGADGDKTVRVHQTDPAGNDGPDAWLEFALDKTAPAGPTPRLTHDTGLAGDGLTRDWSFAVDGVEQDGDWKFSVDGGAWQAGHGAGHDVGAADVALADGEHLVRVVSRDKAGNESAEAELHFRTDTVAPTGAPGVRLDQDTGSASDGLTNEPGLIVSGLDPDARWSISTDDGVTWVTSDLMPDTADLFTHDGEWHVRVRQEDAAGNVGPEAPLFSFVLDTTPPAAPAPRLKRDTGRNATDDITNDATVVVDALEPGVRLRYRIDGASQWWEASTNEIPASAFLGINGRRTVEVEQWDAAGNRSQSAVLQFTLDTVPPGTLTLGLAPEPHPAGAVLPV</sequence>
<feature type="region of interest" description="Disordered" evidence="1">
    <location>
        <begin position="145"/>
        <end position="182"/>
    </location>
</feature>
<evidence type="ECO:0008006" key="4">
    <source>
        <dbReference type="Google" id="ProtNLM"/>
    </source>
</evidence>
<evidence type="ECO:0000313" key="2">
    <source>
        <dbReference type="EMBL" id="OWQ91361.1"/>
    </source>
</evidence>
<feature type="compositionally biased region" description="Pro residues" evidence="1">
    <location>
        <begin position="172"/>
        <end position="182"/>
    </location>
</feature>